<feature type="transmembrane region" description="Helical" evidence="5">
    <location>
        <begin position="209"/>
        <end position="230"/>
    </location>
</feature>
<keyword evidence="4 5" id="KW-0472">Membrane</keyword>
<comment type="subcellular location">
    <subcellularLocation>
        <location evidence="1">Membrane</location>
        <topology evidence="1">Multi-pass membrane protein</topology>
    </subcellularLocation>
</comment>
<dbReference type="Proteomes" id="UP000001989">
    <property type="component" value="Chromosome"/>
</dbReference>
<feature type="transmembrane region" description="Helical" evidence="5">
    <location>
        <begin position="40"/>
        <end position="59"/>
    </location>
</feature>
<feature type="transmembrane region" description="Helical" evidence="5">
    <location>
        <begin position="128"/>
        <end position="147"/>
    </location>
</feature>
<evidence type="ECO:0008006" key="8">
    <source>
        <dbReference type="Google" id="ProtNLM"/>
    </source>
</evidence>
<keyword evidence="2 5" id="KW-0812">Transmembrane</keyword>
<accession>A0A9J9LGC9</accession>
<protein>
    <recommendedName>
        <fullName evidence="8">CysZ-like protein</fullName>
    </recommendedName>
</protein>
<sequence length="249" mass="26089">MTPPGTPAAVNRSAAMIGILPLAVGDLADSRILGVLLRSLLITLLIFAALGVTLGWALAGSDPCAAFGDMECTLSLAEGGVGAVVLTLLALWFLFPAVALGVVCAYVERIAAIVEQRHYPQAAVAARSIGPGAAVLLGLRSAARVLIYNLVALPFYVILLFTGIGPLILFVVVNGIAFGRDLGEMVAARHADRAERHGWLGRTRIERMLIGSTVTGLFLIPFVNLIAPILGATMTTHLYLRSRLGRAAG</sequence>
<evidence type="ECO:0000313" key="7">
    <source>
        <dbReference type="Proteomes" id="UP000001989"/>
    </source>
</evidence>
<proteinExistence type="predicted"/>
<keyword evidence="7" id="KW-1185">Reference proteome</keyword>
<gene>
    <name evidence="6" type="ordered locus">Swit_4648</name>
</gene>
<dbReference type="AlphaFoldDB" id="A0A9J9LGC9"/>
<dbReference type="Pfam" id="PF07264">
    <property type="entry name" value="EI24"/>
    <property type="match status" value="1"/>
</dbReference>
<evidence type="ECO:0000256" key="4">
    <source>
        <dbReference type="ARBA" id="ARBA00023136"/>
    </source>
</evidence>
<name>A0A9J9LGC9_RHIWR</name>
<reference evidence="6 7" key="1">
    <citation type="journal article" date="2010" name="J. Bacteriol.">
        <title>Genome sequence of the dioxin-mineralizing bacterium Sphingomonas wittichii RW1.</title>
        <authorList>
            <person name="Miller T.R."/>
            <person name="Delcher A.L."/>
            <person name="Salzberg S.L."/>
            <person name="Saunders E."/>
            <person name="Detter J.C."/>
            <person name="Halden R.U."/>
        </authorList>
    </citation>
    <scope>NUCLEOTIDE SEQUENCE [LARGE SCALE GENOMIC DNA]</scope>
    <source>
        <strain evidence="7">DSM 6014 / CCUG 31198 / JCM 15750 / NBRC 105917 / EY 4224 / RW1</strain>
    </source>
</reference>
<evidence type="ECO:0000256" key="1">
    <source>
        <dbReference type="ARBA" id="ARBA00004141"/>
    </source>
</evidence>
<dbReference type="EMBL" id="CP000699">
    <property type="protein sequence ID" value="ABQ70985.1"/>
    <property type="molecule type" value="Genomic_DNA"/>
</dbReference>
<dbReference type="KEGG" id="swi:Swit_4648"/>
<keyword evidence="3 5" id="KW-1133">Transmembrane helix</keyword>
<evidence type="ECO:0000313" key="6">
    <source>
        <dbReference type="EMBL" id="ABQ70985.1"/>
    </source>
</evidence>
<feature type="transmembrane region" description="Helical" evidence="5">
    <location>
        <begin position="153"/>
        <end position="179"/>
    </location>
</feature>
<evidence type="ECO:0000256" key="5">
    <source>
        <dbReference type="SAM" id="Phobius"/>
    </source>
</evidence>
<evidence type="ECO:0000256" key="2">
    <source>
        <dbReference type="ARBA" id="ARBA00022692"/>
    </source>
</evidence>
<dbReference type="InterPro" id="IPR059112">
    <property type="entry name" value="CysZ/EI24"/>
</dbReference>
<feature type="transmembrane region" description="Helical" evidence="5">
    <location>
        <begin position="79"/>
        <end position="107"/>
    </location>
</feature>
<evidence type="ECO:0000256" key="3">
    <source>
        <dbReference type="ARBA" id="ARBA00022989"/>
    </source>
</evidence>
<organism evidence="6 7">
    <name type="scientific">Rhizorhabdus wittichii (strain DSM 6014 / CCUG 31198 / JCM 15750 / NBRC 105917 / EY 4224 / RW1)</name>
    <name type="common">Sphingomonas wittichii</name>
    <dbReference type="NCBI Taxonomy" id="392499"/>
    <lineage>
        <taxon>Bacteria</taxon>
        <taxon>Pseudomonadati</taxon>
        <taxon>Pseudomonadota</taxon>
        <taxon>Alphaproteobacteria</taxon>
        <taxon>Sphingomonadales</taxon>
        <taxon>Sphingomonadaceae</taxon>
        <taxon>Rhizorhabdus</taxon>
    </lineage>
</organism>
<feature type="transmembrane region" description="Helical" evidence="5">
    <location>
        <begin position="12"/>
        <end position="28"/>
    </location>
</feature>